<dbReference type="GO" id="GO:0005506">
    <property type="term" value="F:iron ion binding"/>
    <property type="evidence" value="ECO:0007669"/>
    <property type="project" value="InterPro"/>
</dbReference>
<evidence type="ECO:0000313" key="2">
    <source>
        <dbReference type="Proteomes" id="UP000232145"/>
    </source>
</evidence>
<dbReference type="CDD" id="cd06664">
    <property type="entry name" value="IscU_like"/>
    <property type="match status" value="1"/>
</dbReference>
<protein>
    <recommendedName>
        <fullName evidence="3">Iron-sulfur cluster assembly scaffold protein</fullName>
    </recommendedName>
</protein>
<dbReference type="SUPFAM" id="SSF82649">
    <property type="entry name" value="SufE/NifU"/>
    <property type="match status" value="1"/>
</dbReference>
<organism evidence="1 2">
    <name type="scientific">Leptospira harrisiae</name>
    <dbReference type="NCBI Taxonomy" id="2023189"/>
    <lineage>
        <taxon>Bacteria</taxon>
        <taxon>Pseudomonadati</taxon>
        <taxon>Spirochaetota</taxon>
        <taxon>Spirochaetia</taxon>
        <taxon>Leptospirales</taxon>
        <taxon>Leptospiraceae</taxon>
        <taxon>Leptospira</taxon>
    </lineage>
</organism>
<proteinExistence type="predicted"/>
<dbReference type="InterPro" id="IPR002871">
    <property type="entry name" value="NIF_FeS_clus_asmbl_NifU_N"/>
</dbReference>
<accession>A0A2N0APS2</accession>
<dbReference type="GO" id="GO:0016226">
    <property type="term" value="P:iron-sulfur cluster assembly"/>
    <property type="evidence" value="ECO:0007669"/>
    <property type="project" value="InterPro"/>
</dbReference>
<dbReference type="RefSeq" id="WP_100743091.1">
    <property type="nucleotide sequence ID" value="NZ_NPDW01000001.1"/>
</dbReference>
<name>A0A2N0APS2_9LEPT</name>
<dbReference type="AlphaFoldDB" id="A0A2N0APS2"/>
<sequence length="142" mass="16481">MSQESKFKDFLRWKSYGLWEKPSVPYQTLKGLNPLCGDEIYIYYNIEKNHSIQILGLGGESCSICSAAAGFLFKNKSKLDPNQFQSYLQNRKKFLDGEDSCLIEDKEELSFFSVLRNHPGRYRCGLLPWQTLLKFKEGIYDS</sequence>
<dbReference type="OrthoDB" id="9804157at2"/>
<dbReference type="Gene3D" id="3.90.1010.10">
    <property type="match status" value="1"/>
</dbReference>
<dbReference type="GO" id="GO:0051536">
    <property type="term" value="F:iron-sulfur cluster binding"/>
    <property type="evidence" value="ECO:0007669"/>
    <property type="project" value="InterPro"/>
</dbReference>
<comment type="caution">
    <text evidence="1">The sequence shown here is derived from an EMBL/GenBank/DDBJ whole genome shotgun (WGS) entry which is preliminary data.</text>
</comment>
<keyword evidence="2" id="KW-1185">Reference proteome</keyword>
<gene>
    <name evidence="1" type="ORF">CH364_08495</name>
</gene>
<evidence type="ECO:0000313" key="1">
    <source>
        <dbReference type="EMBL" id="PJZ86191.1"/>
    </source>
</evidence>
<reference evidence="1 2" key="1">
    <citation type="submission" date="2017-07" db="EMBL/GenBank/DDBJ databases">
        <title>Leptospira spp. isolated from tropical soils.</title>
        <authorList>
            <person name="Thibeaux R."/>
            <person name="Iraola G."/>
            <person name="Ferres I."/>
            <person name="Bierque E."/>
            <person name="Girault D."/>
            <person name="Soupe-Gilbert M.-E."/>
            <person name="Picardeau M."/>
            <person name="Goarant C."/>
        </authorList>
    </citation>
    <scope>NUCLEOTIDE SEQUENCE [LARGE SCALE GENOMIC DNA]</scope>
    <source>
        <strain evidence="1 2">FH2-B-A1</strain>
    </source>
</reference>
<evidence type="ECO:0008006" key="3">
    <source>
        <dbReference type="Google" id="ProtNLM"/>
    </source>
</evidence>
<dbReference type="Proteomes" id="UP000232145">
    <property type="component" value="Unassembled WGS sequence"/>
</dbReference>
<dbReference type="EMBL" id="NPDX01000001">
    <property type="protein sequence ID" value="PJZ86191.1"/>
    <property type="molecule type" value="Genomic_DNA"/>
</dbReference>